<dbReference type="EMBL" id="JMQI01000063">
    <property type="protein sequence ID" value="KDN18491.1"/>
    <property type="molecule type" value="Genomic_DNA"/>
</dbReference>
<evidence type="ECO:0000313" key="3">
    <source>
        <dbReference type="Proteomes" id="UP000027345"/>
    </source>
</evidence>
<dbReference type="RefSeq" id="WP_043786210.1">
    <property type="nucleotide sequence ID" value="NZ_JMQI01000063.1"/>
</dbReference>
<accession>A0A066TTH1</accession>
<dbReference type="eggNOG" id="COG5515">
    <property type="taxonomic scope" value="Bacteria"/>
</dbReference>
<protein>
    <recommendedName>
        <fullName evidence="1">DUF1737 domain-containing protein</fullName>
    </recommendedName>
</protein>
<sequence length="63" mass="6957">MTDQPPNGLPRYRLLTGPDDAKFCHRVSEALELGYRLHGSPAATYDGEQVIVAQAMLWQGEQG</sequence>
<reference evidence="2 3" key="1">
    <citation type="submission" date="2014-05" db="EMBL/GenBank/DDBJ databases">
        <title>Draft genome sequence of Amycolatopsis rifamycinica DSM 46095.</title>
        <authorList>
            <person name="Lal R."/>
            <person name="Saxena A."/>
            <person name="Kumari R."/>
            <person name="Mukherjee U."/>
            <person name="Singh P."/>
            <person name="Sangwan N."/>
            <person name="Mahato N.K."/>
        </authorList>
    </citation>
    <scope>NUCLEOTIDE SEQUENCE [LARGE SCALE GENOMIC DNA]</scope>
    <source>
        <strain evidence="2 3">DSM 46095</strain>
    </source>
</reference>
<comment type="caution">
    <text evidence="2">The sequence shown here is derived from an EMBL/GenBank/DDBJ whole genome shotgun (WGS) entry which is preliminary data.</text>
</comment>
<dbReference type="STRING" id="287986.DV20_30390"/>
<dbReference type="AlphaFoldDB" id="A0A066TTH1"/>
<dbReference type="InterPro" id="IPR013619">
    <property type="entry name" value="DUF1737"/>
</dbReference>
<feature type="domain" description="DUF1737" evidence="1">
    <location>
        <begin position="11"/>
        <end position="56"/>
    </location>
</feature>
<evidence type="ECO:0000259" key="1">
    <source>
        <dbReference type="Pfam" id="PF08410"/>
    </source>
</evidence>
<dbReference type="Proteomes" id="UP000027345">
    <property type="component" value="Unassembled WGS sequence"/>
</dbReference>
<organism evidence="2 3">
    <name type="scientific">Amycolatopsis rifamycinica</name>
    <dbReference type="NCBI Taxonomy" id="287986"/>
    <lineage>
        <taxon>Bacteria</taxon>
        <taxon>Bacillati</taxon>
        <taxon>Actinomycetota</taxon>
        <taxon>Actinomycetes</taxon>
        <taxon>Pseudonocardiales</taxon>
        <taxon>Pseudonocardiaceae</taxon>
        <taxon>Amycolatopsis</taxon>
    </lineage>
</organism>
<dbReference type="OrthoDB" id="9809803at2"/>
<gene>
    <name evidence="2" type="ORF">DV20_30390</name>
</gene>
<name>A0A066TTH1_9PSEU</name>
<dbReference type="Pfam" id="PF08410">
    <property type="entry name" value="DUF1737"/>
    <property type="match status" value="1"/>
</dbReference>
<keyword evidence="3" id="KW-1185">Reference proteome</keyword>
<evidence type="ECO:0000313" key="2">
    <source>
        <dbReference type="EMBL" id="KDN18491.1"/>
    </source>
</evidence>
<proteinExistence type="predicted"/>